<evidence type="ECO:0000313" key="2">
    <source>
        <dbReference type="Proteomes" id="UP000649617"/>
    </source>
</evidence>
<sequence length="534" mass="58390">VKAICVEVPQASSGDVVRAFNKCLAQDAGGKLAPFDPASLRYASIVGSHTNQAFRAIRFNAAHPDGKHTVDGRLSMEKLAVIDPAWHTAISQGILWTVISHQVTEEFPQYAPLAQAAGNAAGQIASVEHELQLARKVNLAIERVMRQSGQTQVSYLQVSGDILRSRPPNASSLPGIYSFVLKFGGGTGPDAFLQLTERHIRSHGYVNRTLGADLWQALAMELKSKTQHAPFRHMMIKLGLCGPERILTVTDVKRILTSKDGLQKIAEAEAMILQIAKLLKLVVKEHQAFLTEMSQLEIQAAALVLQKHKFVKYDSLPALCNDFLTNMASQSMGLRSFFISPGMASLRLYSEDGTMATSARVTDLGFEKGMKVFRKHDSVVATIDKILPDHIHLLLEDGSLSRVSSDSFVAGQWKKHVVKPHAVSFDEWRNFSPVNSNELYVSSAKGAVQGAMLQQYKAFKHEAALQVFLKPSKDGQVSQTFAAHTLKLPCGTPRLDVRPMEDTVFYNAIQVAHVIVPDDSPCALLASSHAGPEG</sequence>
<dbReference type="EMBL" id="CAJNIZ010016699">
    <property type="protein sequence ID" value="CAE7389146.1"/>
    <property type="molecule type" value="Genomic_DNA"/>
</dbReference>
<gene>
    <name evidence="1" type="ORF">SPIL2461_LOCUS9536</name>
</gene>
<comment type="caution">
    <text evidence="1">The sequence shown here is derived from an EMBL/GenBank/DDBJ whole genome shotgun (WGS) entry which is preliminary data.</text>
</comment>
<organism evidence="1 2">
    <name type="scientific">Symbiodinium pilosum</name>
    <name type="common">Dinoflagellate</name>
    <dbReference type="NCBI Taxonomy" id="2952"/>
    <lineage>
        <taxon>Eukaryota</taxon>
        <taxon>Sar</taxon>
        <taxon>Alveolata</taxon>
        <taxon>Dinophyceae</taxon>
        <taxon>Suessiales</taxon>
        <taxon>Symbiodiniaceae</taxon>
        <taxon>Symbiodinium</taxon>
    </lineage>
</organism>
<accession>A0A812QHX8</accession>
<keyword evidence="2" id="KW-1185">Reference proteome</keyword>
<proteinExistence type="predicted"/>
<dbReference type="Proteomes" id="UP000649617">
    <property type="component" value="Unassembled WGS sequence"/>
</dbReference>
<feature type="non-terminal residue" evidence="1">
    <location>
        <position position="1"/>
    </location>
</feature>
<dbReference type="AlphaFoldDB" id="A0A812QHX8"/>
<protein>
    <submittedName>
        <fullName evidence="1">Uncharacterized protein</fullName>
    </submittedName>
</protein>
<evidence type="ECO:0000313" key="1">
    <source>
        <dbReference type="EMBL" id="CAE7389146.1"/>
    </source>
</evidence>
<name>A0A812QHX8_SYMPI</name>
<reference evidence="1" key="1">
    <citation type="submission" date="2021-02" db="EMBL/GenBank/DDBJ databases">
        <authorList>
            <person name="Dougan E. K."/>
            <person name="Rhodes N."/>
            <person name="Thang M."/>
            <person name="Chan C."/>
        </authorList>
    </citation>
    <scope>NUCLEOTIDE SEQUENCE</scope>
</reference>